<comment type="caution">
    <text evidence="10">Lacks conserved residue(s) required for the propagation of feature annotation.</text>
</comment>
<evidence type="ECO:0000256" key="2">
    <source>
        <dbReference type="ARBA" id="ARBA00022448"/>
    </source>
</evidence>
<accession>A0A1H9PXT6</accession>
<dbReference type="InterPro" id="IPR004705">
    <property type="entry name" value="Cation/H_exchanger_CPA1_bac"/>
</dbReference>
<comment type="function">
    <text evidence="10">Na(+)/H(+) antiporter that extrudes sodium in exchange for external protons.</text>
</comment>
<evidence type="ECO:0000256" key="6">
    <source>
        <dbReference type="ARBA" id="ARBA00023053"/>
    </source>
</evidence>
<sequence>METFIDVLVMLAATAASGAAVRFVPIPLPLIQILLGALLAWPIGMHVRLEPELFLVLFIPPLLFFDGWRIPKREFNRDIKPILTLAFGLVIFTVVGAGYLIHWLIPALPLPVAFALAAALSPTDAVAVAGITGRIRMPPRLMHILEGEALLNDASGLVAMRVAVAAALTGHFSFVQASGSFFIVAVGGLAVGVATAWLLERVIRILTRSTHDTASAQILMTLLIPFAAYLVAEHATFSGILAASAAGIFMSYQELRTATPGSVRTQGAALLGMLQFTLNGVIFVLLGLQIPTIMVQAPEISRAVGLESSWELFGITAIITLALIGIRFVWVWMSMLVTLYRRRGVATSRPPLKVVVASAFAGVRGAVTLAAILTLPFVMSDGSSFPGRNLAIFIAASVILASLLLASLSLPLLLKDLELPADAPAVEEEKAARVGIAEAAVGRLEKLGERGDRNAEALASVMALYRERLDDEADVAEADQERERLAAEREIRLVALQAELRQLYRLRRENRIGDEVFRKLQRELDQTESSIRTRAASAH</sequence>
<name>A0A1H9PXT6_9HYPH</name>
<evidence type="ECO:0000256" key="3">
    <source>
        <dbReference type="ARBA" id="ARBA00022475"/>
    </source>
</evidence>
<evidence type="ECO:0000256" key="1">
    <source>
        <dbReference type="ARBA" id="ARBA00004651"/>
    </source>
</evidence>
<evidence type="ECO:0000256" key="9">
    <source>
        <dbReference type="ARBA" id="ARBA00023201"/>
    </source>
</evidence>
<keyword evidence="8 10" id="KW-0472">Membrane</keyword>
<protein>
    <submittedName>
        <fullName evidence="12">Sodium/proton antiporter, CPA1 family</fullName>
    </submittedName>
</protein>
<dbReference type="GO" id="GO:0051453">
    <property type="term" value="P:regulation of intracellular pH"/>
    <property type="evidence" value="ECO:0007669"/>
    <property type="project" value="TreeGrafter"/>
</dbReference>
<evidence type="ECO:0000313" key="13">
    <source>
        <dbReference type="Proteomes" id="UP000199647"/>
    </source>
</evidence>
<evidence type="ECO:0000256" key="8">
    <source>
        <dbReference type="ARBA" id="ARBA00023136"/>
    </source>
</evidence>
<dbReference type="InterPro" id="IPR006153">
    <property type="entry name" value="Cation/H_exchanger_TM"/>
</dbReference>
<keyword evidence="6 10" id="KW-0915">Sodium</keyword>
<dbReference type="AlphaFoldDB" id="A0A1H9PXT6"/>
<keyword evidence="9 10" id="KW-0739">Sodium transport</keyword>
<keyword evidence="13" id="KW-1185">Reference proteome</keyword>
<feature type="transmembrane region" description="Helical" evidence="10">
    <location>
        <begin position="111"/>
        <end position="133"/>
    </location>
</feature>
<evidence type="ECO:0000256" key="5">
    <source>
        <dbReference type="ARBA" id="ARBA00022989"/>
    </source>
</evidence>
<dbReference type="Gene3D" id="6.10.140.1330">
    <property type="match status" value="1"/>
</dbReference>
<gene>
    <name evidence="12" type="ORF">SAMN05216548_12331</name>
</gene>
<dbReference type="NCBIfam" id="TIGR00831">
    <property type="entry name" value="a_cpa1"/>
    <property type="match status" value="1"/>
</dbReference>
<feature type="domain" description="Cation/H+ exchanger transmembrane" evidence="11">
    <location>
        <begin position="13"/>
        <end position="415"/>
    </location>
</feature>
<evidence type="ECO:0000256" key="7">
    <source>
        <dbReference type="ARBA" id="ARBA00023065"/>
    </source>
</evidence>
<organism evidence="12 13">
    <name type="scientific">Faunimonas pinastri</name>
    <dbReference type="NCBI Taxonomy" id="1855383"/>
    <lineage>
        <taxon>Bacteria</taxon>
        <taxon>Pseudomonadati</taxon>
        <taxon>Pseudomonadota</taxon>
        <taxon>Alphaproteobacteria</taxon>
        <taxon>Hyphomicrobiales</taxon>
        <taxon>Afifellaceae</taxon>
        <taxon>Faunimonas</taxon>
    </lineage>
</organism>
<dbReference type="GO" id="GO:0015386">
    <property type="term" value="F:potassium:proton antiporter activity"/>
    <property type="evidence" value="ECO:0007669"/>
    <property type="project" value="TreeGrafter"/>
</dbReference>
<dbReference type="OrthoDB" id="9809206at2"/>
<dbReference type="PANTHER" id="PTHR10110">
    <property type="entry name" value="SODIUM/HYDROGEN EXCHANGER"/>
    <property type="match status" value="1"/>
</dbReference>
<keyword evidence="4 10" id="KW-0812">Transmembrane</keyword>
<dbReference type="Proteomes" id="UP000199647">
    <property type="component" value="Unassembled WGS sequence"/>
</dbReference>
<keyword evidence="7 10" id="KW-0406">Ion transport</keyword>
<feature type="transmembrane region" description="Helical" evidence="10">
    <location>
        <begin position="237"/>
        <end position="255"/>
    </location>
</feature>
<feature type="transmembrane region" description="Helical" evidence="10">
    <location>
        <begin position="310"/>
        <end position="333"/>
    </location>
</feature>
<keyword evidence="2 10" id="KW-0813">Transport</keyword>
<keyword evidence="10" id="KW-0997">Cell inner membrane</keyword>
<evidence type="ECO:0000259" key="11">
    <source>
        <dbReference type="Pfam" id="PF00999"/>
    </source>
</evidence>
<feature type="transmembrane region" description="Helical" evidence="10">
    <location>
        <begin position="53"/>
        <end position="70"/>
    </location>
</feature>
<dbReference type="GO" id="GO:0005886">
    <property type="term" value="C:plasma membrane"/>
    <property type="evidence" value="ECO:0007669"/>
    <property type="project" value="UniProtKB-SubCell"/>
</dbReference>
<feature type="transmembrane region" description="Helical" evidence="10">
    <location>
        <begin position="354"/>
        <end position="378"/>
    </location>
</feature>
<feature type="transmembrane region" description="Helical" evidence="10">
    <location>
        <begin position="20"/>
        <end position="41"/>
    </location>
</feature>
<comment type="subcellular location">
    <subcellularLocation>
        <location evidence="10">Cell inner membrane</location>
        <topology evidence="10">Multi-pass membrane protein</topology>
    </subcellularLocation>
    <subcellularLocation>
        <location evidence="1">Cell membrane</location>
        <topology evidence="1">Multi-pass membrane protein</topology>
    </subcellularLocation>
</comment>
<dbReference type="STRING" id="1855383.SAMN05216548_12331"/>
<feature type="transmembrane region" description="Helical" evidence="10">
    <location>
        <begin position="82"/>
        <end position="105"/>
    </location>
</feature>
<dbReference type="EMBL" id="FOFG01000023">
    <property type="protein sequence ID" value="SER52938.1"/>
    <property type="molecule type" value="Genomic_DNA"/>
</dbReference>
<comment type="similarity">
    <text evidence="10">Belongs to the monovalent cation:proton antiporter 1 (CPA1) transporter (TC 2.A.36) family.</text>
</comment>
<dbReference type="PANTHER" id="PTHR10110:SF86">
    <property type="entry name" value="SODIUM_HYDROGEN EXCHANGER 7"/>
    <property type="match status" value="1"/>
</dbReference>
<keyword evidence="5 10" id="KW-1133">Transmembrane helix</keyword>
<feature type="transmembrane region" description="Helical" evidence="10">
    <location>
        <begin position="390"/>
        <end position="414"/>
    </location>
</feature>
<keyword evidence="3" id="KW-1003">Cell membrane</keyword>
<feature type="transmembrane region" description="Helical" evidence="10">
    <location>
        <begin position="267"/>
        <end position="290"/>
    </location>
</feature>
<proteinExistence type="inferred from homology"/>
<dbReference type="GO" id="GO:0098719">
    <property type="term" value="P:sodium ion import across plasma membrane"/>
    <property type="evidence" value="ECO:0007669"/>
    <property type="project" value="TreeGrafter"/>
</dbReference>
<evidence type="ECO:0000256" key="4">
    <source>
        <dbReference type="ARBA" id="ARBA00022692"/>
    </source>
</evidence>
<feature type="transmembrane region" description="Helical" evidence="10">
    <location>
        <begin position="180"/>
        <end position="199"/>
    </location>
</feature>
<keyword evidence="10" id="KW-0050">Antiport</keyword>
<reference evidence="12 13" key="1">
    <citation type="submission" date="2016-10" db="EMBL/GenBank/DDBJ databases">
        <authorList>
            <person name="de Groot N.N."/>
        </authorList>
    </citation>
    <scope>NUCLEOTIDE SEQUENCE [LARGE SCALE GENOMIC DNA]</scope>
    <source>
        <strain evidence="12 13">A52C2</strain>
    </source>
</reference>
<dbReference type="InterPro" id="IPR018422">
    <property type="entry name" value="Cation/H_exchanger_CPA1"/>
</dbReference>
<evidence type="ECO:0000256" key="10">
    <source>
        <dbReference type="RuleBase" id="RU366002"/>
    </source>
</evidence>
<evidence type="ECO:0000313" key="12">
    <source>
        <dbReference type="EMBL" id="SER52938.1"/>
    </source>
</evidence>
<dbReference type="GO" id="GO:0015385">
    <property type="term" value="F:sodium:proton antiporter activity"/>
    <property type="evidence" value="ECO:0007669"/>
    <property type="project" value="InterPro"/>
</dbReference>
<dbReference type="Pfam" id="PF00999">
    <property type="entry name" value="Na_H_Exchanger"/>
    <property type="match status" value="1"/>
</dbReference>
<dbReference type="RefSeq" id="WP_092499672.1">
    <property type="nucleotide sequence ID" value="NZ_FOFG01000023.1"/>
</dbReference>